<dbReference type="Proteomes" id="UP000053676">
    <property type="component" value="Unassembled WGS sequence"/>
</dbReference>
<evidence type="ECO:0000313" key="2">
    <source>
        <dbReference type="EMBL" id="ETN74701.1"/>
    </source>
</evidence>
<keyword evidence="3" id="KW-1185">Reference proteome</keyword>
<dbReference type="AlphaFoldDB" id="W2T0C3"/>
<reference evidence="3" key="1">
    <citation type="journal article" date="2014" name="Nat. Genet.">
        <title>Genome of the human hookworm Necator americanus.</title>
        <authorList>
            <person name="Tang Y.T."/>
            <person name="Gao X."/>
            <person name="Rosa B.A."/>
            <person name="Abubucker S."/>
            <person name="Hallsworth-Pepin K."/>
            <person name="Martin J."/>
            <person name="Tyagi R."/>
            <person name="Heizer E."/>
            <person name="Zhang X."/>
            <person name="Bhonagiri-Palsikar V."/>
            <person name="Minx P."/>
            <person name="Warren W.C."/>
            <person name="Wang Q."/>
            <person name="Zhan B."/>
            <person name="Hotez P.J."/>
            <person name="Sternberg P.W."/>
            <person name="Dougall A."/>
            <person name="Gaze S.T."/>
            <person name="Mulvenna J."/>
            <person name="Sotillo J."/>
            <person name="Ranganathan S."/>
            <person name="Rabelo E.M."/>
            <person name="Wilson R.K."/>
            <person name="Felgner P.L."/>
            <person name="Bethony J."/>
            <person name="Hawdon J.M."/>
            <person name="Gasser R.B."/>
            <person name="Loukas A."/>
            <person name="Mitreva M."/>
        </authorList>
    </citation>
    <scope>NUCLEOTIDE SEQUENCE [LARGE SCALE GENOMIC DNA]</scope>
</reference>
<protein>
    <submittedName>
        <fullName evidence="2">Uncharacterized protein</fullName>
    </submittedName>
</protein>
<dbReference type="EMBL" id="KI660340">
    <property type="protein sequence ID" value="ETN74701.1"/>
    <property type="molecule type" value="Genomic_DNA"/>
</dbReference>
<evidence type="ECO:0000256" key="1">
    <source>
        <dbReference type="SAM" id="MobiDB-lite"/>
    </source>
</evidence>
<evidence type="ECO:0000313" key="3">
    <source>
        <dbReference type="Proteomes" id="UP000053676"/>
    </source>
</evidence>
<dbReference type="KEGG" id="nai:NECAME_12790"/>
<gene>
    <name evidence="2" type="ORF">NECAME_12790</name>
</gene>
<organism evidence="2 3">
    <name type="scientific">Necator americanus</name>
    <name type="common">Human hookworm</name>
    <dbReference type="NCBI Taxonomy" id="51031"/>
    <lineage>
        <taxon>Eukaryota</taxon>
        <taxon>Metazoa</taxon>
        <taxon>Ecdysozoa</taxon>
        <taxon>Nematoda</taxon>
        <taxon>Chromadorea</taxon>
        <taxon>Rhabditida</taxon>
        <taxon>Rhabditina</taxon>
        <taxon>Rhabditomorpha</taxon>
        <taxon>Strongyloidea</taxon>
        <taxon>Ancylostomatidae</taxon>
        <taxon>Bunostominae</taxon>
        <taxon>Necator</taxon>
    </lineage>
</organism>
<proteinExistence type="predicted"/>
<name>W2T0C3_NECAM</name>
<feature type="region of interest" description="Disordered" evidence="1">
    <location>
        <begin position="86"/>
        <end position="105"/>
    </location>
</feature>
<sequence length="119" mass="13217">MSVFVLISDPFIDFGKALFEISTKFFLDAMNVFAQATDEVPEGEQGIIKLSCPHSTSADMLLNISYTMKYDNKELQEAVDAMEKAQKSHFSHRTDTSSCTDDGKEFSDPPVVVAVLRCP</sequence>
<accession>W2T0C3</accession>